<accession>A0A133U3R0</accession>
<proteinExistence type="predicted"/>
<organism evidence="1 2">
    <name type="scientific">candidate division MSBL1 archaeon SCGC-AAA259B11</name>
    <dbReference type="NCBI Taxonomy" id="1698260"/>
    <lineage>
        <taxon>Archaea</taxon>
        <taxon>Methanobacteriati</taxon>
        <taxon>Methanobacteriota</taxon>
        <taxon>candidate division MSBL1</taxon>
    </lineage>
</organism>
<evidence type="ECO:0000313" key="1">
    <source>
        <dbReference type="EMBL" id="KXA88813.1"/>
    </source>
</evidence>
<name>A0A133U3R0_9EURY</name>
<dbReference type="AlphaFoldDB" id="A0A133U3R0"/>
<comment type="caution">
    <text evidence="1">The sequence shown here is derived from an EMBL/GenBank/DDBJ whole genome shotgun (WGS) entry which is preliminary data.</text>
</comment>
<sequence length="66" mass="7673">MKMEILPYLSGTNNLLERVPTEPETRGDPNQFCEEWGRKDRELGAKAHVFSELRGHHLENLHFPLS</sequence>
<evidence type="ECO:0000313" key="2">
    <source>
        <dbReference type="Proteomes" id="UP000070184"/>
    </source>
</evidence>
<keyword evidence="2" id="KW-1185">Reference proteome</keyword>
<gene>
    <name evidence="1" type="ORF">AKJ61_04150</name>
</gene>
<dbReference type="EMBL" id="LHXK01000078">
    <property type="protein sequence ID" value="KXA88813.1"/>
    <property type="molecule type" value="Genomic_DNA"/>
</dbReference>
<dbReference type="Proteomes" id="UP000070184">
    <property type="component" value="Unassembled WGS sequence"/>
</dbReference>
<protein>
    <submittedName>
        <fullName evidence="1">Uncharacterized protein</fullName>
    </submittedName>
</protein>
<reference evidence="1 2" key="1">
    <citation type="journal article" date="2016" name="Sci. Rep.">
        <title>Metabolic traits of an uncultured archaeal lineage -MSBL1- from brine pools of the Red Sea.</title>
        <authorList>
            <person name="Mwirichia R."/>
            <person name="Alam I."/>
            <person name="Rashid M."/>
            <person name="Vinu M."/>
            <person name="Ba-Alawi W."/>
            <person name="Anthony Kamau A."/>
            <person name="Kamanda Ngugi D."/>
            <person name="Goker M."/>
            <person name="Klenk H.P."/>
            <person name="Bajic V."/>
            <person name="Stingl U."/>
        </authorList>
    </citation>
    <scope>NUCLEOTIDE SEQUENCE [LARGE SCALE GENOMIC DNA]</scope>
    <source>
        <strain evidence="1">SCGC-AAA259B11</strain>
    </source>
</reference>